<proteinExistence type="predicted"/>
<organism evidence="1 2">
    <name type="scientific">Tritrichomonas musculus</name>
    <dbReference type="NCBI Taxonomy" id="1915356"/>
    <lineage>
        <taxon>Eukaryota</taxon>
        <taxon>Metamonada</taxon>
        <taxon>Parabasalia</taxon>
        <taxon>Tritrichomonadida</taxon>
        <taxon>Tritrichomonadidae</taxon>
        <taxon>Tritrichomonas</taxon>
    </lineage>
</organism>
<sequence>MLGTKRKSSKNRGGIIITRIFIKEHDVNDLSLSLNTEFSKGKRFNLYQKQQARKLKNYVDSKKQGMNCDYDINIVLNNQLMKSDNRSLLEEVEENSSQNRIHMEQQDITEKYELNNSLSKEDNEKGANKELETFGIRVIPNENNYFNANINEINDNFYDLFQKEWDDFDYDDDMHSDNIDF</sequence>
<reference evidence="1 2" key="1">
    <citation type="submission" date="2024-04" db="EMBL/GenBank/DDBJ databases">
        <title>Tritrichomonas musculus Genome.</title>
        <authorList>
            <person name="Alves-Ferreira E."/>
            <person name="Grigg M."/>
            <person name="Lorenzi H."/>
            <person name="Galac M."/>
        </authorList>
    </citation>
    <scope>NUCLEOTIDE SEQUENCE [LARGE SCALE GENOMIC DNA]</scope>
    <source>
        <strain evidence="1 2">EAF2021</strain>
    </source>
</reference>
<dbReference type="EMBL" id="JAPFFF010000053">
    <property type="protein sequence ID" value="KAK8839094.1"/>
    <property type="molecule type" value="Genomic_DNA"/>
</dbReference>
<dbReference type="Proteomes" id="UP001470230">
    <property type="component" value="Unassembled WGS sequence"/>
</dbReference>
<protein>
    <submittedName>
        <fullName evidence="1">Uncharacterized protein</fullName>
    </submittedName>
</protein>
<name>A0ABR2GYR7_9EUKA</name>
<comment type="caution">
    <text evidence="1">The sequence shown here is derived from an EMBL/GenBank/DDBJ whole genome shotgun (WGS) entry which is preliminary data.</text>
</comment>
<evidence type="ECO:0000313" key="1">
    <source>
        <dbReference type="EMBL" id="KAK8839094.1"/>
    </source>
</evidence>
<evidence type="ECO:0000313" key="2">
    <source>
        <dbReference type="Proteomes" id="UP001470230"/>
    </source>
</evidence>
<accession>A0ABR2GYR7</accession>
<gene>
    <name evidence="1" type="ORF">M9Y10_032565</name>
</gene>
<keyword evidence="2" id="KW-1185">Reference proteome</keyword>